<dbReference type="AlphaFoldDB" id="A0AAE6Y4U0"/>
<dbReference type="InterPro" id="IPR025361">
    <property type="entry name" value="DUF4265"/>
</dbReference>
<dbReference type="Proteomes" id="UP000502504">
    <property type="component" value="Chromosome"/>
</dbReference>
<gene>
    <name evidence="1" type="ORF">AFM16_00440</name>
    <name evidence="2" type="ORF">HCX60_00565</name>
</gene>
<reference evidence="2 4" key="2">
    <citation type="submission" date="2020-03" db="EMBL/GenBank/DDBJ databases">
        <title>Is there a link between lipid content and antibiotic production in Streptomyces?</title>
        <authorList>
            <person name="David M."/>
            <person name="Lejeune C."/>
            <person name="Abreu S."/>
            <person name="Thibessard A."/>
            <person name="Leblond P."/>
            <person name="Chaminade P."/>
            <person name="Virolle M.-J."/>
        </authorList>
    </citation>
    <scope>NUCLEOTIDE SEQUENCE [LARGE SCALE GENOMIC DNA]</scope>
    <source>
        <strain evidence="2 4">DSM 41481</strain>
    </source>
</reference>
<organism evidence="2 4">
    <name type="scientific">Streptomyces antibioticus</name>
    <dbReference type="NCBI Taxonomy" id="1890"/>
    <lineage>
        <taxon>Bacteria</taxon>
        <taxon>Bacillati</taxon>
        <taxon>Actinomycetota</taxon>
        <taxon>Actinomycetes</taxon>
        <taxon>Kitasatosporales</taxon>
        <taxon>Streptomycetaceae</taxon>
        <taxon>Streptomyces</taxon>
    </lineage>
</organism>
<evidence type="ECO:0000313" key="4">
    <source>
        <dbReference type="Proteomes" id="UP000502504"/>
    </source>
</evidence>
<accession>A0AAE6Y4U0</accession>
<dbReference type="EMBL" id="CP050692">
    <property type="protein sequence ID" value="QIT42204.1"/>
    <property type="molecule type" value="Genomic_DNA"/>
</dbReference>
<dbReference type="EMBL" id="LHQL01000001">
    <property type="protein sequence ID" value="OOQ54588.1"/>
    <property type="molecule type" value="Genomic_DNA"/>
</dbReference>
<reference evidence="1 3" key="1">
    <citation type="submission" date="2015-07" db="EMBL/GenBank/DDBJ databases">
        <title>Draft Genome Sequence of Streptomyces antibioticus, IMRU 3720 reveals insights in the evolution of actinomycin biosynthetic gene clusters in Streptomyces.</title>
        <authorList>
            <person name="Crnovcic I."/>
            <person name="Ruckert C."/>
            <person name="Kalinowksi J."/>
            <person name="Keller U."/>
        </authorList>
    </citation>
    <scope>NUCLEOTIDE SEQUENCE [LARGE SCALE GENOMIC DNA]</scope>
    <source>
        <strain evidence="1 3">DSM 41481</strain>
    </source>
</reference>
<evidence type="ECO:0000313" key="1">
    <source>
        <dbReference type="EMBL" id="OOQ54588.1"/>
    </source>
</evidence>
<name>A0AAE6Y4U0_STRAT</name>
<keyword evidence="3" id="KW-1185">Reference proteome</keyword>
<evidence type="ECO:0000313" key="2">
    <source>
        <dbReference type="EMBL" id="QIT42204.1"/>
    </source>
</evidence>
<dbReference type="Proteomes" id="UP000190306">
    <property type="component" value="Chromosome"/>
</dbReference>
<protein>
    <submittedName>
        <fullName evidence="2">DUF4265 domain-containing protein</fullName>
    </submittedName>
</protein>
<evidence type="ECO:0000313" key="3">
    <source>
        <dbReference type="Proteomes" id="UP000190306"/>
    </source>
</evidence>
<proteinExistence type="predicted"/>
<sequence>MTVFIVHDEPVGRDQHNYIAHADLAPFGLDGQKEQLWLKPVGDGVYSVACIPFRTYGLALGDRVRLSENDEVSEVVELSSHRVLRMLLMPTPDPGRLVETTDRIRAEISAAGLLSEWSGDRHVAVDIPADRDPSDLYEVMKREVTADRAFREWADAMPFSAKS</sequence>
<dbReference type="RefSeq" id="WP_078631537.1">
    <property type="nucleotide sequence ID" value="NZ_CM007717.1"/>
</dbReference>
<dbReference type="Pfam" id="PF14085">
    <property type="entry name" value="DUF4265"/>
    <property type="match status" value="1"/>
</dbReference>